<dbReference type="SUPFAM" id="SSF56935">
    <property type="entry name" value="Porins"/>
    <property type="match status" value="1"/>
</dbReference>
<dbReference type="InterPro" id="IPR010994">
    <property type="entry name" value="RuvA_2-like"/>
</dbReference>
<protein>
    <submittedName>
        <fullName evidence="2">Helix-hairpin-helix domain-containing protein</fullName>
    </submittedName>
</protein>
<dbReference type="SUPFAM" id="SSF47781">
    <property type="entry name" value="RuvA domain 2-like"/>
    <property type="match status" value="1"/>
</dbReference>
<name>A0A9D2HSB9_9BACE</name>
<dbReference type="Proteomes" id="UP000823860">
    <property type="component" value="Unassembled WGS sequence"/>
</dbReference>
<dbReference type="Pfam" id="PF12836">
    <property type="entry name" value="HHH_3"/>
    <property type="match status" value="1"/>
</dbReference>
<sequence length="669" mass="78192">MKHFRSGILATLLLLCTFSLRAQSLFLWEDNLEELAEETGTTDWEDELEELSYRLQEPINLNSATREQLEQFPFLTARQVEEIQAYVYIHGPMQTLYELQLVEEMDRRTIELLLPFVCVKPVEEEESGFPSPRDLLKFGKHEALVRFDVPFYQRKGYEKDYLGPFWYHSLRYAFRRGDYVQAGFAAEKDAGEPFFALHDRQGYDHYSYYIYLQNLGRLKALALGTYRLSFGQGLVLGSSFGLGKSFSLATSDYRALGIRKHGSTGEYDYFRGVAATVLAARRWEVSAFYSHRTMDGRVEDGVITSIDESGLHRTQSEVEKRHTFALQLAGGNVTWRGNPFQVGLTGIYYFFDRPYRPNLREYAKYNLQGNRFYNLGLDYRYRLGRFGWTGEAALGKHGYAFLNRLSYDFSPDYRLMLVHRYYAHDYWAMFAHSFGEGSTPQNENGWYLAAEIVPWGGWRFFVSADLFSFPWWRYRISKPSQGTDLRFQATYTPREDLTILANYRFRRRERDVTGTGGEVTLPTWHHRARFRLTYAPGAWKFQTTADYNNFRQQTFLPSRGWQCTQSCAYTLPWFPLSLSVQGTYFDTDDYDSRVYVYEKGLLYTFYTPSFSGNGFRCSAHLRYDFGKRLMLLAKLGHTVYRDRDEISSGNDLIRGNQKTDLQVQVRVKF</sequence>
<evidence type="ECO:0000313" key="2">
    <source>
        <dbReference type="EMBL" id="HJA84429.1"/>
    </source>
</evidence>
<feature type="chain" id="PRO_5038541116" evidence="1">
    <location>
        <begin position="23"/>
        <end position="669"/>
    </location>
</feature>
<keyword evidence="1" id="KW-0732">Signal</keyword>
<dbReference type="AlphaFoldDB" id="A0A9D2HSB9"/>
<proteinExistence type="predicted"/>
<feature type="signal peptide" evidence="1">
    <location>
        <begin position="1"/>
        <end position="22"/>
    </location>
</feature>
<comment type="caution">
    <text evidence="2">The sequence shown here is derived from an EMBL/GenBank/DDBJ whole genome shotgun (WGS) entry which is preliminary data.</text>
</comment>
<organism evidence="2 3">
    <name type="scientific">Candidatus Bacteroides intestinavium</name>
    <dbReference type="NCBI Taxonomy" id="2838469"/>
    <lineage>
        <taxon>Bacteria</taxon>
        <taxon>Pseudomonadati</taxon>
        <taxon>Bacteroidota</taxon>
        <taxon>Bacteroidia</taxon>
        <taxon>Bacteroidales</taxon>
        <taxon>Bacteroidaceae</taxon>
        <taxon>Bacteroides</taxon>
    </lineage>
</organism>
<accession>A0A9D2HSB9</accession>
<reference evidence="2" key="1">
    <citation type="journal article" date="2021" name="PeerJ">
        <title>Extensive microbial diversity within the chicken gut microbiome revealed by metagenomics and culture.</title>
        <authorList>
            <person name="Gilroy R."/>
            <person name="Ravi A."/>
            <person name="Getino M."/>
            <person name="Pursley I."/>
            <person name="Horton D.L."/>
            <person name="Alikhan N.F."/>
            <person name="Baker D."/>
            <person name="Gharbi K."/>
            <person name="Hall N."/>
            <person name="Watson M."/>
            <person name="Adriaenssens E.M."/>
            <person name="Foster-Nyarko E."/>
            <person name="Jarju S."/>
            <person name="Secka A."/>
            <person name="Antonio M."/>
            <person name="Oren A."/>
            <person name="Chaudhuri R.R."/>
            <person name="La Ragione R."/>
            <person name="Hildebrand F."/>
            <person name="Pallen M.J."/>
        </authorList>
    </citation>
    <scope>NUCLEOTIDE SEQUENCE</scope>
    <source>
        <strain evidence="2">ChiHecec1B25-7008</strain>
    </source>
</reference>
<dbReference type="EMBL" id="DWZE01000132">
    <property type="protein sequence ID" value="HJA84429.1"/>
    <property type="molecule type" value="Genomic_DNA"/>
</dbReference>
<reference evidence="2" key="2">
    <citation type="submission" date="2021-04" db="EMBL/GenBank/DDBJ databases">
        <authorList>
            <person name="Gilroy R."/>
        </authorList>
    </citation>
    <scope>NUCLEOTIDE SEQUENCE</scope>
    <source>
        <strain evidence="2">ChiHecec1B25-7008</strain>
    </source>
</reference>
<evidence type="ECO:0000313" key="3">
    <source>
        <dbReference type="Proteomes" id="UP000823860"/>
    </source>
</evidence>
<gene>
    <name evidence="2" type="ORF">H9785_10740</name>
</gene>
<evidence type="ECO:0000256" key="1">
    <source>
        <dbReference type="SAM" id="SignalP"/>
    </source>
</evidence>